<feature type="transmembrane region" description="Helical" evidence="2">
    <location>
        <begin position="76"/>
        <end position="98"/>
    </location>
</feature>
<name>A0A4Z0GQ16_9ACTN</name>
<keyword evidence="5" id="KW-1185">Reference proteome</keyword>
<reference evidence="4 5" key="1">
    <citation type="submission" date="2019-03" db="EMBL/GenBank/DDBJ databases">
        <authorList>
            <person name="Gonzalez-Pimentel J.L."/>
        </authorList>
    </citation>
    <scope>NUCLEOTIDE SEQUENCE [LARGE SCALE GENOMIC DNA]</scope>
    <source>
        <strain evidence="4 5">JCM 31289</strain>
    </source>
</reference>
<dbReference type="AlphaFoldDB" id="A0A4Z0GQ16"/>
<keyword evidence="2" id="KW-0812">Transmembrane</keyword>
<feature type="region of interest" description="Disordered" evidence="1">
    <location>
        <begin position="35"/>
        <end position="74"/>
    </location>
</feature>
<gene>
    <name evidence="4" type="ORF">E4099_22720</name>
</gene>
<protein>
    <recommendedName>
        <fullName evidence="6">LPXTG cell wall anchor domain-containing protein</fullName>
    </recommendedName>
</protein>
<feature type="chain" id="PRO_5021385194" description="LPXTG cell wall anchor domain-containing protein" evidence="3">
    <location>
        <begin position="32"/>
        <end position="106"/>
    </location>
</feature>
<evidence type="ECO:0000256" key="2">
    <source>
        <dbReference type="SAM" id="Phobius"/>
    </source>
</evidence>
<sequence length="106" mass="10838">MHPLIARRPLLTAAAAGVMLCALWFVPSANATVDRDAAPAPRSAPRAEQAAALTPTRLAGDSGEEPNLADSGSVDITPYLVGGTGFLGLGVAMVAVSVRRTRTASR</sequence>
<organism evidence="4 5">
    <name type="scientific">Streptomyces palmae</name>
    <dbReference type="NCBI Taxonomy" id="1701085"/>
    <lineage>
        <taxon>Bacteria</taxon>
        <taxon>Bacillati</taxon>
        <taxon>Actinomycetota</taxon>
        <taxon>Actinomycetes</taxon>
        <taxon>Kitasatosporales</taxon>
        <taxon>Streptomycetaceae</taxon>
        <taxon>Streptomyces</taxon>
    </lineage>
</organism>
<evidence type="ECO:0000256" key="3">
    <source>
        <dbReference type="SAM" id="SignalP"/>
    </source>
</evidence>
<proteinExistence type="predicted"/>
<dbReference type="Proteomes" id="UP000297948">
    <property type="component" value="Unassembled WGS sequence"/>
</dbReference>
<accession>A0A4Z0GQ16</accession>
<keyword evidence="3" id="KW-0732">Signal</keyword>
<dbReference type="PROSITE" id="PS51318">
    <property type="entry name" value="TAT"/>
    <property type="match status" value="1"/>
</dbReference>
<dbReference type="EMBL" id="SRID01000255">
    <property type="protein sequence ID" value="TGA98797.1"/>
    <property type="molecule type" value="Genomic_DNA"/>
</dbReference>
<evidence type="ECO:0000256" key="1">
    <source>
        <dbReference type="SAM" id="MobiDB-lite"/>
    </source>
</evidence>
<keyword evidence="2" id="KW-1133">Transmembrane helix</keyword>
<dbReference type="RefSeq" id="WP_135340962.1">
    <property type="nucleotide sequence ID" value="NZ_JBHLTX010000047.1"/>
</dbReference>
<evidence type="ECO:0008006" key="6">
    <source>
        <dbReference type="Google" id="ProtNLM"/>
    </source>
</evidence>
<dbReference type="OrthoDB" id="4268100at2"/>
<feature type="signal peptide" evidence="3">
    <location>
        <begin position="1"/>
        <end position="31"/>
    </location>
</feature>
<comment type="caution">
    <text evidence="4">The sequence shown here is derived from an EMBL/GenBank/DDBJ whole genome shotgun (WGS) entry which is preliminary data.</text>
</comment>
<feature type="compositionally biased region" description="Low complexity" evidence="1">
    <location>
        <begin position="38"/>
        <end position="52"/>
    </location>
</feature>
<evidence type="ECO:0000313" key="5">
    <source>
        <dbReference type="Proteomes" id="UP000297948"/>
    </source>
</evidence>
<keyword evidence="2" id="KW-0472">Membrane</keyword>
<dbReference type="InterPro" id="IPR006311">
    <property type="entry name" value="TAT_signal"/>
</dbReference>
<evidence type="ECO:0000313" key="4">
    <source>
        <dbReference type="EMBL" id="TGA98797.1"/>
    </source>
</evidence>